<keyword evidence="1" id="KW-0812">Transmembrane</keyword>
<accession>A0AAV4SNC2</accession>
<feature type="transmembrane region" description="Helical" evidence="1">
    <location>
        <begin position="64"/>
        <end position="86"/>
    </location>
</feature>
<gene>
    <name evidence="2" type="ORF">CEXT_641461</name>
</gene>
<keyword evidence="1" id="KW-0472">Membrane</keyword>
<dbReference type="AlphaFoldDB" id="A0AAV4SNC2"/>
<dbReference type="Proteomes" id="UP001054945">
    <property type="component" value="Unassembled WGS sequence"/>
</dbReference>
<keyword evidence="1" id="KW-1133">Transmembrane helix</keyword>
<evidence type="ECO:0000313" key="3">
    <source>
        <dbReference type="Proteomes" id="UP001054945"/>
    </source>
</evidence>
<sequence length="91" mass="10469">MSPLNPQGADFSPFLLLEPGRSQVPPCVSFRHGRFVTFYGRMNSRNGKSEQKKSMEDIFPFLELHQFLTFVLPVITIIVIIIWVYLRVNGV</sequence>
<keyword evidence="3" id="KW-1185">Reference proteome</keyword>
<protein>
    <submittedName>
        <fullName evidence="2">Uncharacterized protein</fullName>
    </submittedName>
</protein>
<comment type="caution">
    <text evidence="2">The sequence shown here is derived from an EMBL/GenBank/DDBJ whole genome shotgun (WGS) entry which is preliminary data.</text>
</comment>
<evidence type="ECO:0000313" key="2">
    <source>
        <dbReference type="EMBL" id="GIY34361.1"/>
    </source>
</evidence>
<reference evidence="2 3" key="1">
    <citation type="submission" date="2021-06" db="EMBL/GenBank/DDBJ databases">
        <title>Caerostris extrusa draft genome.</title>
        <authorList>
            <person name="Kono N."/>
            <person name="Arakawa K."/>
        </authorList>
    </citation>
    <scope>NUCLEOTIDE SEQUENCE [LARGE SCALE GENOMIC DNA]</scope>
</reference>
<evidence type="ECO:0000256" key="1">
    <source>
        <dbReference type="SAM" id="Phobius"/>
    </source>
</evidence>
<organism evidence="2 3">
    <name type="scientific">Caerostris extrusa</name>
    <name type="common">Bark spider</name>
    <name type="synonym">Caerostris bankana</name>
    <dbReference type="NCBI Taxonomy" id="172846"/>
    <lineage>
        <taxon>Eukaryota</taxon>
        <taxon>Metazoa</taxon>
        <taxon>Ecdysozoa</taxon>
        <taxon>Arthropoda</taxon>
        <taxon>Chelicerata</taxon>
        <taxon>Arachnida</taxon>
        <taxon>Araneae</taxon>
        <taxon>Araneomorphae</taxon>
        <taxon>Entelegynae</taxon>
        <taxon>Araneoidea</taxon>
        <taxon>Araneidae</taxon>
        <taxon>Caerostris</taxon>
    </lineage>
</organism>
<proteinExistence type="predicted"/>
<name>A0AAV4SNC2_CAEEX</name>
<dbReference type="EMBL" id="BPLR01009758">
    <property type="protein sequence ID" value="GIY34361.1"/>
    <property type="molecule type" value="Genomic_DNA"/>
</dbReference>